<comment type="caution">
    <text evidence="1">The sequence shown here is derived from an EMBL/GenBank/DDBJ whole genome shotgun (WGS) entry which is preliminary data.</text>
</comment>
<evidence type="ECO:0000313" key="2">
    <source>
        <dbReference type="Proteomes" id="UP000600139"/>
    </source>
</evidence>
<organism evidence="1 2">
    <name type="scientific">Luteolibacter yonseiensis</name>
    <dbReference type="NCBI Taxonomy" id="1144680"/>
    <lineage>
        <taxon>Bacteria</taxon>
        <taxon>Pseudomonadati</taxon>
        <taxon>Verrucomicrobiota</taxon>
        <taxon>Verrucomicrobiia</taxon>
        <taxon>Verrucomicrobiales</taxon>
        <taxon>Verrucomicrobiaceae</taxon>
        <taxon>Luteolibacter</taxon>
    </lineage>
</organism>
<gene>
    <name evidence="1" type="ORF">JIN84_02095</name>
</gene>
<dbReference type="EMBL" id="JAENIK010000004">
    <property type="protein sequence ID" value="MBK1814385.1"/>
    <property type="molecule type" value="Genomic_DNA"/>
</dbReference>
<dbReference type="Proteomes" id="UP000600139">
    <property type="component" value="Unassembled WGS sequence"/>
</dbReference>
<sequence length="319" mass="34604">MRFVTALLACAVAAYGTGFYLAIPKNPEVRFWKNVVDRREAEIATVRKEQPSTPIIFFTGGSSTAFSIDPRIIETTCGLPSFNLGLPVAAGAKYLLHQALANCAAGDTLVICLEPDLLTYSTTERSPSAFSFAMATSAGDPGLAGGGDSFGHTTTFREYLNLSRPGPRYLATLGLKMLSGKEYRYGPEDIKYHGRIETPIHNPDLTASGIARATRLSSEGESILRAFREAADRKGVRLFYSMPWLLTKREALMESRSNKRSLLENIDTIIPVLRDDFSGCEDDVSNFSDTGMHLSGKGSGMRSLSVAESLRIVIAGSSP</sequence>
<protein>
    <submittedName>
        <fullName evidence="1">Uncharacterized protein</fullName>
    </submittedName>
</protein>
<keyword evidence="2" id="KW-1185">Reference proteome</keyword>
<proteinExistence type="predicted"/>
<evidence type="ECO:0000313" key="1">
    <source>
        <dbReference type="EMBL" id="MBK1814385.1"/>
    </source>
</evidence>
<accession>A0A934V9Q0</accession>
<reference evidence="1" key="1">
    <citation type="submission" date="2021-01" db="EMBL/GenBank/DDBJ databases">
        <title>Modified the classification status of verrucomicrobia.</title>
        <authorList>
            <person name="Feng X."/>
        </authorList>
    </citation>
    <scope>NUCLEOTIDE SEQUENCE</scope>
    <source>
        <strain evidence="1">JCM 18052</strain>
    </source>
</reference>
<dbReference type="AlphaFoldDB" id="A0A934V9Q0"/>
<dbReference type="RefSeq" id="WP_200349351.1">
    <property type="nucleotide sequence ID" value="NZ_BAABHZ010000010.1"/>
</dbReference>
<name>A0A934V9Q0_9BACT</name>